<comment type="caution">
    <text evidence="1">The sequence shown here is derived from an EMBL/GenBank/DDBJ whole genome shotgun (WGS) entry which is preliminary data.</text>
</comment>
<proteinExistence type="predicted"/>
<accession>A0A645FJ42</accession>
<gene>
    <name evidence="1" type="ORF">SDC9_160979</name>
</gene>
<dbReference type="EMBL" id="VSSQ01060176">
    <property type="protein sequence ID" value="MPN13656.1"/>
    <property type="molecule type" value="Genomic_DNA"/>
</dbReference>
<sequence>MTGVPFRFIFRKVWGNTPSLAAAYNVSTDNSIQERLAPSTETMIPNLMIVPPATPITVRSSIRASGVCESASSRAGTDDMAINVISIYTARTINRERMMLSRTTCWLFALADRTEAASTPTKHQRITAMASFTCRRGEVGSPVDASLLCQSVVRKRSFFTRDIPRNIIRRIGISLAVVTIKLRMAPSRMPAIRMA</sequence>
<evidence type="ECO:0000313" key="1">
    <source>
        <dbReference type="EMBL" id="MPN13656.1"/>
    </source>
</evidence>
<protein>
    <submittedName>
        <fullName evidence="1">Uncharacterized protein</fullName>
    </submittedName>
</protein>
<organism evidence="1">
    <name type="scientific">bioreactor metagenome</name>
    <dbReference type="NCBI Taxonomy" id="1076179"/>
    <lineage>
        <taxon>unclassified sequences</taxon>
        <taxon>metagenomes</taxon>
        <taxon>ecological metagenomes</taxon>
    </lineage>
</organism>
<reference evidence="1" key="1">
    <citation type="submission" date="2019-08" db="EMBL/GenBank/DDBJ databases">
        <authorList>
            <person name="Kucharzyk K."/>
            <person name="Murdoch R.W."/>
            <person name="Higgins S."/>
            <person name="Loffler F."/>
        </authorList>
    </citation>
    <scope>NUCLEOTIDE SEQUENCE</scope>
</reference>
<dbReference type="AlphaFoldDB" id="A0A645FJ42"/>
<name>A0A645FJ42_9ZZZZ</name>